<dbReference type="InterPro" id="IPR029069">
    <property type="entry name" value="HotDog_dom_sf"/>
</dbReference>
<dbReference type="Pfam" id="PF20791">
    <property type="entry name" value="Acyl-ACP_TE_C"/>
    <property type="match status" value="1"/>
</dbReference>
<feature type="domain" description="Acyl-ACP thioesterase-like C-terminal" evidence="9">
    <location>
        <begin position="152"/>
        <end position="248"/>
    </location>
</feature>
<dbReference type="PANTHER" id="PTHR31727">
    <property type="entry name" value="OLEOYL-ACYL CARRIER PROTEIN THIOESTERASE 1, CHLOROPLASTIC"/>
    <property type="match status" value="1"/>
</dbReference>
<protein>
    <submittedName>
        <fullName evidence="10">Acyl-ACP thioesterase</fullName>
    </submittedName>
</protein>
<dbReference type="InterPro" id="IPR045023">
    <property type="entry name" value="FATA/B"/>
</dbReference>
<dbReference type="AlphaFoldDB" id="A0A926IJF7"/>
<comment type="similarity">
    <text evidence="1">Belongs to the acyl-ACP thioesterase family.</text>
</comment>
<keyword evidence="4" id="KW-0276">Fatty acid metabolism</keyword>
<evidence type="ECO:0000256" key="6">
    <source>
        <dbReference type="ARBA" id="ARBA00023098"/>
    </source>
</evidence>
<evidence type="ECO:0000259" key="8">
    <source>
        <dbReference type="Pfam" id="PF01643"/>
    </source>
</evidence>
<evidence type="ECO:0000313" key="11">
    <source>
        <dbReference type="Proteomes" id="UP000601171"/>
    </source>
</evidence>
<dbReference type="EMBL" id="JACRTG010000011">
    <property type="protein sequence ID" value="MBC8587386.1"/>
    <property type="molecule type" value="Genomic_DNA"/>
</dbReference>
<keyword evidence="5" id="KW-0809">Transit peptide</keyword>
<keyword evidence="6" id="KW-0443">Lipid metabolism</keyword>
<evidence type="ECO:0000256" key="1">
    <source>
        <dbReference type="ARBA" id="ARBA00006500"/>
    </source>
</evidence>
<keyword evidence="3" id="KW-0378">Hydrolase</keyword>
<evidence type="ECO:0000256" key="4">
    <source>
        <dbReference type="ARBA" id="ARBA00022832"/>
    </source>
</evidence>
<dbReference type="SUPFAM" id="SSF54637">
    <property type="entry name" value="Thioesterase/thiol ester dehydrase-isomerase"/>
    <property type="match status" value="2"/>
</dbReference>
<evidence type="ECO:0000256" key="2">
    <source>
        <dbReference type="ARBA" id="ARBA00022516"/>
    </source>
</evidence>
<dbReference type="InterPro" id="IPR049427">
    <property type="entry name" value="Acyl-ACP_TE_C"/>
</dbReference>
<dbReference type="CDD" id="cd00586">
    <property type="entry name" value="4HBT"/>
    <property type="match status" value="1"/>
</dbReference>
<dbReference type="Pfam" id="PF01643">
    <property type="entry name" value="Acyl-ACP_TE"/>
    <property type="match status" value="1"/>
</dbReference>
<keyword evidence="7" id="KW-0275">Fatty acid biosynthesis</keyword>
<evidence type="ECO:0000256" key="7">
    <source>
        <dbReference type="ARBA" id="ARBA00023160"/>
    </source>
</evidence>
<dbReference type="GO" id="GO:0016297">
    <property type="term" value="F:fatty acyl-[ACP] hydrolase activity"/>
    <property type="evidence" value="ECO:0007669"/>
    <property type="project" value="InterPro"/>
</dbReference>
<name>A0A926IJF7_9FIRM</name>
<sequence length="249" mass="29801">MRKYIKEFTVPYYDSDKNGTAYPASLLAYMEETSSFHSDDLGVGVDELRKKNYGWMLNRWNVSLHRYPKVREKIFVETLATGFDKFYATREFVIYDTDKSIIGQATTLWIFLDIVKKRPIRIPKEFYKAYNIVDENQPPYDFYNFNFEFATETSIDFHVRKTDIDYNNHVNNVKYLNWMLEVIPDEVDNDYYLTEFDIQYKKEIKLGDLIESSISEGMTRDDKRIYLHKINTIDSNDVNTYGRTVWKKR</sequence>
<organism evidence="10 11">
    <name type="scientific">Paratissierella segnis</name>
    <dbReference type="NCBI Taxonomy" id="2763679"/>
    <lineage>
        <taxon>Bacteria</taxon>
        <taxon>Bacillati</taxon>
        <taxon>Bacillota</taxon>
        <taxon>Tissierellia</taxon>
        <taxon>Tissierellales</taxon>
        <taxon>Tissierellaceae</taxon>
        <taxon>Paratissierella</taxon>
    </lineage>
</organism>
<dbReference type="Gene3D" id="3.10.129.10">
    <property type="entry name" value="Hotdog Thioesterase"/>
    <property type="match status" value="1"/>
</dbReference>
<evidence type="ECO:0000313" key="10">
    <source>
        <dbReference type="EMBL" id="MBC8587386.1"/>
    </source>
</evidence>
<gene>
    <name evidence="10" type="ORF">H8707_03930</name>
</gene>
<dbReference type="RefSeq" id="WP_262428846.1">
    <property type="nucleotide sequence ID" value="NZ_JACRTG010000011.1"/>
</dbReference>
<keyword evidence="2" id="KW-0444">Lipid biosynthesis</keyword>
<keyword evidence="11" id="KW-1185">Reference proteome</keyword>
<evidence type="ECO:0000256" key="5">
    <source>
        <dbReference type="ARBA" id="ARBA00022946"/>
    </source>
</evidence>
<dbReference type="GO" id="GO:0000036">
    <property type="term" value="F:acyl carrier activity"/>
    <property type="evidence" value="ECO:0007669"/>
    <property type="project" value="TreeGrafter"/>
</dbReference>
<dbReference type="PANTHER" id="PTHR31727:SF6">
    <property type="entry name" value="OLEOYL-ACYL CARRIER PROTEIN THIOESTERASE 1, CHLOROPLASTIC"/>
    <property type="match status" value="1"/>
</dbReference>
<dbReference type="InterPro" id="IPR002864">
    <property type="entry name" value="Acyl-ACP_thioesterase_NHD"/>
</dbReference>
<dbReference type="Proteomes" id="UP000601171">
    <property type="component" value="Unassembled WGS sequence"/>
</dbReference>
<accession>A0A926IJF7</accession>
<reference evidence="10" key="1">
    <citation type="submission" date="2020-08" db="EMBL/GenBank/DDBJ databases">
        <title>Genome public.</title>
        <authorList>
            <person name="Liu C."/>
            <person name="Sun Q."/>
        </authorList>
    </citation>
    <scope>NUCLEOTIDE SEQUENCE</scope>
    <source>
        <strain evidence="10">BX21</strain>
    </source>
</reference>
<feature type="domain" description="Acyl-ACP thioesterase N-terminal hotdog" evidence="8">
    <location>
        <begin position="3"/>
        <end position="130"/>
    </location>
</feature>
<evidence type="ECO:0000256" key="3">
    <source>
        <dbReference type="ARBA" id="ARBA00022801"/>
    </source>
</evidence>
<proteinExistence type="inferred from homology"/>
<evidence type="ECO:0000259" key="9">
    <source>
        <dbReference type="Pfam" id="PF20791"/>
    </source>
</evidence>
<comment type="caution">
    <text evidence="10">The sequence shown here is derived from an EMBL/GenBank/DDBJ whole genome shotgun (WGS) entry which is preliminary data.</text>
</comment>